<gene>
    <name evidence="1" type="ORF">FYJ65_04620</name>
</gene>
<keyword evidence="2" id="KW-1185">Reference proteome</keyword>
<sequence>MVETLISVCGAVIVCLINNHCQQERFEAQQKSVAEEAERKHDETIRMIEYKLDQLTKKVELHNNAVERLYAVETKTALAEEKMKVANHRIDDLERGRS</sequence>
<name>A0A6N7XM16_9FIRM</name>
<organism evidence="1 2">
    <name type="scientific">Mogibacterium kristiansenii</name>
    <dbReference type="NCBI Taxonomy" id="2606708"/>
    <lineage>
        <taxon>Bacteria</taxon>
        <taxon>Bacillati</taxon>
        <taxon>Bacillota</taxon>
        <taxon>Clostridia</taxon>
        <taxon>Peptostreptococcales</taxon>
        <taxon>Anaerovoracaceae</taxon>
        <taxon>Mogibacterium</taxon>
    </lineage>
</organism>
<proteinExistence type="predicted"/>
<protein>
    <submittedName>
        <fullName evidence="1">Uncharacterized protein</fullName>
    </submittedName>
</protein>
<evidence type="ECO:0000313" key="1">
    <source>
        <dbReference type="EMBL" id="MST70631.1"/>
    </source>
</evidence>
<dbReference type="AlphaFoldDB" id="A0A6N7XM16"/>
<dbReference type="Proteomes" id="UP000469424">
    <property type="component" value="Unassembled WGS sequence"/>
</dbReference>
<comment type="caution">
    <text evidence="1">The sequence shown here is derived from an EMBL/GenBank/DDBJ whole genome shotgun (WGS) entry which is preliminary data.</text>
</comment>
<dbReference type="EMBL" id="VUNA01000007">
    <property type="protein sequence ID" value="MST70631.1"/>
    <property type="molecule type" value="Genomic_DNA"/>
</dbReference>
<accession>A0A6N7XM16</accession>
<evidence type="ECO:0000313" key="2">
    <source>
        <dbReference type="Proteomes" id="UP000469424"/>
    </source>
</evidence>
<reference evidence="1 2" key="1">
    <citation type="submission" date="2019-08" db="EMBL/GenBank/DDBJ databases">
        <title>In-depth cultivation of the pig gut microbiome towards novel bacterial diversity and tailored functional studies.</title>
        <authorList>
            <person name="Wylensek D."/>
            <person name="Hitch T.C.A."/>
            <person name="Clavel T."/>
        </authorList>
    </citation>
    <scope>NUCLEOTIDE SEQUENCE [LARGE SCALE GENOMIC DNA]</scope>
    <source>
        <strain evidence="1 2">WCA-MUC-591-APC-4B</strain>
    </source>
</reference>
<dbReference type="RefSeq" id="WP_154554196.1">
    <property type="nucleotide sequence ID" value="NZ_VUNA01000007.1"/>
</dbReference>